<feature type="signal peptide" evidence="2">
    <location>
        <begin position="1"/>
        <end position="19"/>
    </location>
</feature>
<feature type="compositionally biased region" description="Low complexity" evidence="1">
    <location>
        <begin position="37"/>
        <end position="64"/>
    </location>
</feature>
<name>A0ABP9HW57_9ACTN</name>
<proteinExistence type="predicted"/>
<keyword evidence="2" id="KW-0732">Signal</keyword>
<evidence type="ECO:0000256" key="1">
    <source>
        <dbReference type="SAM" id="MobiDB-lite"/>
    </source>
</evidence>
<dbReference type="Proteomes" id="UP001500466">
    <property type="component" value="Unassembled WGS sequence"/>
</dbReference>
<feature type="compositionally biased region" description="Basic and acidic residues" evidence="1">
    <location>
        <begin position="27"/>
        <end position="36"/>
    </location>
</feature>
<gene>
    <name evidence="3" type="ORF">GCM10023205_55130</name>
</gene>
<reference evidence="4" key="1">
    <citation type="journal article" date="2019" name="Int. J. Syst. Evol. Microbiol.">
        <title>The Global Catalogue of Microorganisms (GCM) 10K type strain sequencing project: providing services to taxonomists for standard genome sequencing and annotation.</title>
        <authorList>
            <consortium name="The Broad Institute Genomics Platform"/>
            <consortium name="The Broad Institute Genome Sequencing Center for Infectious Disease"/>
            <person name="Wu L."/>
            <person name="Ma J."/>
        </authorList>
    </citation>
    <scope>NUCLEOTIDE SEQUENCE [LARGE SCALE GENOMIC DNA]</scope>
    <source>
        <strain evidence="4">JCM 17986</strain>
    </source>
</reference>
<evidence type="ECO:0000256" key="2">
    <source>
        <dbReference type="SAM" id="SignalP"/>
    </source>
</evidence>
<keyword evidence="4" id="KW-1185">Reference proteome</keyword>
<feature type="chain" id="PRO_5045589784" evidence="2">
    <location>
        <begin position="20"/>
        <end position="272"/>
    </location>
</feature>
<feature type="region of interest" description="Disordered" evidence="1">
    <location>
        <begin position="27"/>
        <end position="72"/>
    </location>
</feature>
<dbReference type="EMBL" id="BAABHS010000021">
    <property type="protein sequence ID" value="GAA4979487.1"/>
    <property type="molecule type" value="Genomic_DNA"/>
</dbReference>
<accession>A0ABP9HW57</accession>
<sequence length="272" mass="27233">MRSARARLVGAALVPLLLAATACKFGSDDKKDDTKADNAAASTTAPASAPAAPSAEAPSGAASGNPGGDGKALTAAQLQTALLSAKELPSGWKTAAGKLPAPTAQTVTPAGCQPVWDLVFGDPKKQPTAKAGATLTGPGGSYQVSLAEFAPGVAEKLFADTAGAVKNDTTTDCLAYSAKNAKGDITSVEGGTQDAPKLGDASLKLLVAYGPKASMDNPSNANPAGYVQFIRVGTAIAAVYVVSDVNVGMFPKDFPDDLVKTQVDKLTAAKKG</sequence>
<evidence type="ECO:0000313" key="3">
    <source>
        <dbReference type="EMBL" id="GAA4979487.1"/>
    </source>
</evidence>
<dbReference type="PROSITE" id="PS51257">
    <property type="entry name" value="PROKAR_LIPOPROTEIN"/>
    <property type="match status" value="1"/>
</dbReference>
<evidence type="ECO:0000313" key="4">
    <source>
        <dbReference type="Proteomes" id="UP001500466"/>
    </source>
</evidence>
<protein>
    <submittedName>
        <fullName evidence="3">Uncharacterized protein</fullName>
    </submittedName>
</protein>
<dbReference type="RefSeq" id="WP_345678392.1">
    <property type="nucleotide sequence ID" value="NZ_BAABHS010000021.1"/>
</dbReference>
<organism evidence="3 4">
    <name type="scientific">Yinghuangia aomiensis</name>
    <dbReference type="NCBI Taxonomy" id="676205"/>
    <lineage>
        <taxon>Bacteria</taxon>
        <taxon>Bacillati</taxon>
        <taxon>Actinomycetota</taxon>
        <taxon>Actinomycetes</taxon>
        <taxon>Kitasatosporales</taxon>
        <taxon>Streptomycetaceae</taxon>
        <taxon>Yinghuangia</taxon>
    </lineage>
</organism>
<comment type="caution">
    <text evidence="3">The sequence shown here is derived from an EMBL/GenBank/DDBJ whole genome shotgun (WGS) entry which is preliminary data.</text>
</comment>